<feature type="transmembrane region" description="Helical" evidence="8">
    <location>
        <begin position="186"/>
        <end position="208"/>
    </location>
</feature>
<sequence>MSVASPPPSIGWSRQTLYWLAGTWLLTAALFYPTLRLLVQLWERDDNYSHGYAVVPISLWLGWRISRRVGPPQGGEWLFASLNLLIGLVLQGAAVVVRWPPLSYLALICILRGTLVAAGGRRWADAFNFPLLFLFFMFPLPVTWTSYLSLWLQDIVARVSETVLSLFVVCHRVGHSLRIAGVDRSLVIAEECSGLGQIIAFAAFAVLLGHLLQRSWWHRLLLVLLAVPTAIVANTLRVLLMHAGAIWFGTSWLSGTLHDMPALFSLPVGILLFLLLDHWLSTWPSPTASSEPVLAPSPGSIPPQRGLQWVIAWLLVGGAGLWLLQAHLQEAGEWSYPNLQASLAEVPLSIPNGNADQALWKGQVLTDQEAHLRQRLSFADDLLMRIYRTEEGDWVRVYMVHSRAGEDRKHHPEICIRDVSGAPEDVAFRQRVPLNAAGSAEAQRFRFWTGANRSLVVYYWHYTLEPVALEGQSRLQRLHQRVGISPPSVTVQVSTSGENPNHLAAVEKTLLPALHAVMEHQILPAGSRCGCDRIPIGLAR</sequence>
<dbReference type="Proteomes" id="UP000542342">
    <property type="component" value="Unassembled WGS sequence"/>
</dbReference>
<feature type="transmembrane region" description="Helical" evidence="8">
    <location>
        <begin position="77"/>
        <end position="96"/>
    </location>
</feature>
<dbReference type="InterPro" id="IPR013426">
    <property type="entry name" value="EpsH-like"/>
</dbReference>
<evidence type="ECO:0000313" key="9">
    <source>
        <dbReference type="EMBL" id="MBA2227116.1"/>
    </source>
</evidence>
<keyword evidence="6 8" id="KW-1133">Transmembrane helix</keyword>
<feature type="transmembrane region" description="Helical" evidence="8">
    <location>
        <begin position="131"/>
        <end position="149"/>
    </location>
</feature>
<dbReference type="RefSeq" id="WP_194538898.1">
    <property type="nucleotide sequence ID" value="NZ_JACEFB010000010.1"/>
</dbReference>
<keyword evidence="4 8" id="KW-0812">Transmembrane</keyword>
<dbReference type="EMBL" id="JACEFB010000010">
    <property type="protein sequence ID" value="MBA2227116.1"/>
    <property type="molecule type" value="Genomic_DNA"/>
</dbReference>
<comment type="caution">
    <text evidence="9">The sequence shown here is derived from an EMBL/GenBank/DDBJ whole genome shotgun (WGS) entry which is preliminary data.</text>
</comment>
<evidence type="ECO:0000313" key="10">
    <source>
        <dbReference type="Proteomes" id="UP000542342"/>
    </source>
</evidence>
<keyword evidence="7 8" id="KW-0472">Membrane</keyword>
<protein>
    <submittedName>
        <fullName evidence="9">Exosortase/archaeosortase family protein</fullName>
    </submittedName>
</protein>
<evidence type="ECO:0000256" key="4">
    <source>
        <dbReference type="ARBA" id="ARBA00022692"/>
    </source>
</evidence>
<keyword evidence="2" id="KW-1003">Cell membrane</keyword>
<keyword evidence="3" id="KW-0645">Protease</keyword>
<feature type="transmembrane region" description="Helical" evidence="8">
    <location>
        <begin position="220"/>
        <end position="240"/>
    </location>
</feature>
<reference evidence="9 10" key="1">
    <citation type="submission" date="2020-07" db="EMBL/GenBank/DDBJ databases">
        <title>Thermogemmata thermophila gen. nov., sp. nov., a novel moderate thermophilic planctomycete from a Kamchatka hot spring.</title>
        <authorList>
            <person name="Elcheninov A.G."/>
            <person name="Podosokorskaya O.A."/>
            <person name="Kovaleva O.L."/>
            <person name="Novikov A."/>
            <person name="Bonch-Osmolovskaya E.A."/>
            <person name="Toshchakov S.V."/>
            <person name="Kublanov I.V."/>
        </authorList>
    </citation>
    <scope>NUCLEOTIDE SEQUENCE [LARGE SCALE GENOMIC DNA]</scope>
    <source>
        <strain evidence="9 10">2918</strain>
    </source>
</reference>
<dbReference type="Pfam" id="PF09721">
    <property type="entry name" value="Exosortase_EpsH"/>
    <property type="match status" value="1"/>
</dbReference>
<dbReference type="GO" id="GO:0008233">
    <property type="term" value="F:peptidase activity"/>
    <property type="evidence" value="ECO:0007669"/>
    <property type="project" value="UniProtKB-KW"/>
</dbReference>
<dbReference type="GO" id="GO:0006508">
    <property type="term" value="P:proteolysis"/>
    <property type="evidence" value="ECO:0007669"/>
    <property type="project" value="UniProtKB-KW"/>
</dbReference>
<dbReference type="GO" id="GO:0005886">
    <property type="term" value="C:plasma membrane"/>
    <property type="evidence" value="ECO:0007669"/>
    <property type="project" value="UniProtKB-SubCell"/>
</dbReference>
<feature type="transmembrane region" description="Helical" evidence="8">
    <location>
        <begin position="17"/>
        <end position="35"/>
    </location>
</feature>
<evidence type="ECO:0000256" key="3">
    <source>
        <dbReference type="ARBA" id="ARBA00022670"/>
    </source>
</evidence>
<organism evidence="9 10">
    <name type="scientific">Thermogemmata fonticola</name>
    <dbReference type="NCBI Taxonomy" id="2755323"/>
    <lineage>
        <taxon>Bacteria</taxon>
        <taxon>Pseudomonadati</taxon>
        <taxon>Planctomycetota</taxon>
        <taxon>Planctomycetia</taxon>
        <taxon>Gemmatales</taxon>
        <taxon>Gemmataceae</taxon>
        <taxon>Thermogemmata</taxon>
    </lineage>
</organism>
<evidence type="ECO:0000256" key="2">
    <source>
        <dbReference type="ARBA" id="ARBA00022475"/>
    </source>
</evidence>
<evidence type="ECO:0000256" key="8">
    <source>
        <dbReference type="SAM" id="Phobius"/>
    </source>
</evidence>
<dbReference type="InterPro" id="IPR026392">
    <property type="entry name" value="Exo/Archaeosortase_dom"/>
</dbReference>
<dbReference type="NCBIfam" id="TIGR02602">
    <property type="entry name" value="8TM_EpsH"/>
    <property type="match status" value="1"/>
</dbReference>
<dbReference type="NCBIfam" id="TIGR04178">
    <property type="entry name" value="exo_archaeo"/>
    <property type="match status" value="1"/>
</dbReference>
<dbReference type="AlphaFoldDB" id="A0A7V8VFP2"/>
<accession>A0A7V8VFP2</accession>
<proteinExistence type="predicted"/>
<evidence type="ECO:0000256" key="6">
    <source>
        <dbReference type="ARBA" id="ARBA00022989"/>
    </source>
</evidence>
<keyword evidence="5" id="KW-0378">Hydrolase</keyword>
<comment type="subcellular location">
    <subcellularLocation>
        <location evidence="1">Cell membrane</location>
        <topology evidence="1">Multi-pass membrane protein</topology>
    </subcellularLocation>
</comment>
<gene>
    <name evidence="9" type="ORF">H0921_13215</name>
</gene>
<evidence type="ECO:0000256" key="1">
    <source>
        <dbReference type="ARBA" id="ARBA00004651"/>
    </source>
</evidence>
<feature type="transmembrane region" description="Helical" evidence="8">
    <location>
        <begin position="102"/>
        <end position="119"/>
    </location>
</feature>
<evidence type="ECO:0000256" key="7">
    <source>
        <dbReference type="ARBA" id="ARBA00023136"/>
    </source>
</evidence>
<dbReference type="InterPro" id="IPR019127">
    <property type="entry name" value="Exosortase"/>
</dbReference>
<keyword evidence="10" id="KW-1185">Reference proteome</keyword>
<evidence type="ECO:0000256" key="5">
    <source>
        <dbReference type="ARBA" id="ARBA00022801"/>
    </source>
</evidence>
<name>A0A7V8VFP2_9BACT</name>